<dbReference type="Proteomes" id="UP001373714">
    <property type="component" value="Unassembled WGS sequence"/>
</dbReference>
<keyword evidence="2" id="KW-1185">Reference proteome</keyword>
<sequence>MEDLKIGRKIRTKVCPARLSVRMLVIGNFLLENGSGSWDCAAMRRFFEEADFVGWDEMNGRREGYL</sequence>
<reference evidence="1 2" key="1">
    <citation type="submission" date="2019-10" db="EMBL/GenBank/DDBJ databases">
        <authorList>
            <person name="Palmer J.M."/>
        </authorList>
    </citation>
    <scope>NUCLEOTIDE SEQUENCE [LARGE SCALE GENOMIC DNA]</scope>
    <source>
        <strain evidence="1 2">TWF730</strain>
    </source>
</reference>
<comment type="caution">
    <text evidence="1">The sequence shown here is derived from an EMBL/GenBank/DDBJ whole genome shotgun (WGS) entry which is preliminary data.</text>
</comment>
<protein>
    <submittedName>
        <fullName evidence="1">Uncharacterized protein</fullName>
    </submittedName>
</protein>
<dbReference type="EMBL" id="JAVHNS010000001">
    <property type="protein sequence ID" value="KAK6363604.1"/>
    <property type="molecule type" value="Genomic_DNA"/>
</dbReference>
<name>A0AAV9VNF2_9PEZI</name>
<gene>
    <name evidence="1" type="ORF">TWF730_001028</name>
</gene>
<organism evidence="1 2">
    <name type="scientific">Orbilia blumenaviensis</name>
    <dbReference type="NCBI Taxonomy" id="1796055"/>
    <lineage>
        <taxon>Eukaryota</taxon>
        <taxon>Fungi</taxon>
        <taxon>Dikarya</taxon>
        <taxon>Ascomycota</taxon>
        <taxon>Pezizomycotina</taxon>
        <taxon>Orbiliomycetes</taxon>
        <taxon>Orbiliales</taxon>
        <taxon>Orbiliaceae</taxon>
        <taxon>Orbilia</taxon>
    </lineage>
</organism>
<proteinExistence type="predicted"/>
<evidence type="ECO:0000313" key="2">
    <source>
        <dbReference type="Proteomes" id="UP001373714"/>
    </source>
</evidence>
<evidence type="ECO:0000313" key="1">
    <source>
        <dbReference type="EMBL" id="KAK6363604.1"/>
    </source>
</evidence>
<dbReference type="AlphaFoldDB" id="A0AAV9VNF2"/>
<accession>A0AAV9VNF2</accession>